<proteinExistence type="predicted"/>
<name>A0A5C8UQ82_9MICO</name>
<sequence length="530" mass="59015">MTAAILLAKLGLSVVILEQQETPSSAPKAISLDDESLRTYQAAGVVDRVLSIIVPGTGTMYYGVDGEVLFHARGPVPYRLGHPFKNPFAQPDLERVLRDVILEQPGIDLRYGSTVFELDQDIAGVSIEVETSGGVRSLRSRYLIGADGGRSTIRESLGITMTGKSHPETWLVIDTLEDEHQERYGMHHGEPARPHVIVPGLDGRCRYEFLLFDGEGTAGQDPGFELMRTLLAPYRDLRPEQIERAVNYRFNALNADSWKSGRAFLAGDAAHMMPPFAGQGLNSGIRDVTNLCWKLAAAVKGRLSEIALDSYQDERKPHAQATIRLSERLGRVVMTTSPRLAGWRDSTIRTALATPAGRTYLEEMRYRPTIRFEKGLIVHSNSQPRIGKGISQPRVFDAESHRPRMFDEVVAGGWSIVGVDVDPEDWVLVAQLRDRAHARAIHIPTSDSFPRLTGRARVLVDLDGSLNREFESFVGHFVLIRPDHIIAAVWRPTETERILRQTREWFPHSAVAARLVEPESTVTTRAGVER</sequence>
<dbReference type="PANTHER" id="PTHR43476">
    <property type="entry name" value="3-(3-HYDROXY-PHENYL)PROPIONATE/3-HYDROXYCINNAMIC ACID HYDROXYLASE"/>
    <property type="match status" value="1"/>
</dbReference>
<dbReference type="SUPFAM" id="SSF51905">
    <property type="entry name" value="FAD/NAD(P)-binding domain"/>
    <property type="match status" value="1"/>
</dbReference>
<dbReference type="PANTHER" id="PTHR43476:SF3">
    <property type="entry name" value="FAD-BINDING MONOOXYGENASE"/>
    <property type="match status" value="1"/>
</dbReference>
<keyword evidence="3" id="KW-0503">Monooxygenase</keyword>
<comment type="caution">
    <text evidence="3">The sequence shown here is derived from an EMBL/GenBank/DDBJ whole genome shotgun (WGS) entry which is preliminary data.</text>
</comment>
<evidence type="ECO:0000313" key="4">
    <source>
        <dbReference type="Proteomes" id="UP000321379"/>
    </source>
</evidence>
<protein>
    <submittedName>
        <fullName evidence="3">Monooxygenase</fullName>
    </submittedName>
</protein>
<evidence type="ECO:0000259" key="2">
    <source>
        <dbReference type="Pfam" id="PF01494"/>
    </source>
</evidence>
<dbReference type="GO" id="GO:0008688">
    <property type="term" value="F:3-(3-hydroxyphenyl)propionate hydroxylase activity"/>
    <property type="evidence" value="ECO:0007669"/>
    <property type="project" value="TreeGrafter"/>
</dbReference>
<gene>
    <name evidence="3" type="ORF">FVP33_14980</name>
</gene>
<dbReference type="InterPro" id="IPR050631">
    <property type="entry name" value="PheA/TfdB_FAD_monoxygenase"/>
</dbReference>
<dbReference type="PRINTS" id="PR00420">
    <property type="entry name" value="RNGMNOXGNASE"/>
</dbReference>
<dbReference type="Gene3D" id="3.30.70.2450">
    <property type="match status" value="1"/>
</dbReference>
<dbReference type="AlphaFoldDB" id="A0A5C8UQ82"/>
<reference evidence="3 4" key="1">
    <citation type="submission" date="2019-08" db="EMBL/GenBank/DDBJ databases">
        <title>Bacterial whole genome sequence for Glaciihabitans sp. CHu50b-6-2.</title>
        <authorList>
            <person name="Jin L."/>
        </authorList>
    </citation>
    <scope>NUCLEOTIDE SEQUENCE [LARGE SCALE GENOMIC DNA]</scope>
    <source>
        <strain evidence="3 4">CHu50b-6-2</strain>
    </source>
</reference>
<dbReference type="InterPro" id="IPR036188">
    <property type="entry name" value="FAD/NAD-bd_sf"/>
</dbReference>
<organism evidence="3 4">
    <name type="scientific">Lacisediminihabitans profunda</name>
    <dbReference type="NCBI Taxonomy" id="2594790"/>
    <lineage>
        <taxon>Bacteria</taxon>
        <taxon>Bacillati</taxon>
        <taxon>Actinomycetota</taxon>
        <taxon>Actinomycetes</taxon>
        <taxon>Micrococcales</taxon>
        <taxon>Microbacteriaceae</taxon>
        <taxon>Lacisediminihabitans</taxon>
    </lineage>
</organism>
<accession>A0A5C8UQ82</accession>
<dbReference type="Proteomes" id="UP000321379">
    <property type="component" value="Unassembled WGS sequence"/>
</dbReference>
<dbReference type="GO" id="GO:0019622">
    <property type="term" value="P:3-(3-hydroxy)phenylpropionate catabolic process"/>
    <property type="evidence" value="ECO:0007669"/>
    <property type="project" value="TreeGrafter"/>
</dbReference>
<dbReference type="Pfam" id="PF01494">
    <property type="entry name" value="FAD_binding_3"/>
    <property type="match status" value="1"/>
</dbReference>
<evidence type="ECO:0000256" key="1">
    <source>
        <dbReference type="ARBA" id="ARBA00023002"/>
    </source>
</evidence>
<dbReference type="EMBL" id="VRMG01000009">
    <property type="protein sequence ID" value="TXN29534.1"/>
    <property type="molecule type" value="Genomic_DNA"/>
</dbReference>
<keyword evidence="4" id="KW-1185">Reference proteome</keyword>
<feature type="domain" description="FAD-binding" evidence="2">
    <location>
        <begin position="1"/>
        <end position="324"/>
    </location>
</feature>
<evidence type="ECO:0000313" key="3">
    <source>
        <dbReference type="EMBL" id="TXN29534.1"/>
    </source>
</evidence>
<dbReference type="InterPro" id="IPR002938">
    <property type="entry name" value="FAD-bd"/>
</dbReference>
<keyword evidence="1" id="KW-0560">Oxidoreductase</keyword>
<dbReference type="Gene3D" id="3.50.50.60">
    <property type="entry name" value="FAD/NAD(P)-binding domain"/>
    <property type="match status" value="1"/>
</dbReference>
<dbReference type="GO" id="GO:0071949">
    <property type="term" value="F:FAD binding"/>
    <property type="evidence" value="ECO:0007669"/>
    <property type="project" value="InterPro"/>
</dbReference>